<reference evidence="2" key="1">
    <citation type="submission" date="2023-07" db="EMBL/GenBank/DDBJ databases">
        <title>Genomic Encyclopedia of Type Strains, Phase IV (KMG-IV): sequencing the most valuable type-strain genomes for metagenomic binning, comparative biology and taxonomic classification.</title>
        <authorList>
            <person name="Goeker M."/>
        </authorList>
    </citation>
    <scope>NUCLEOTIDE SEQUENCE</scope>
    <source>
        <strain evidence="2">DSM 24202</strain>
    </source>
</reference>
<dbReference type="InterPro" id="IPR008979">
    <property type="entry name" value="Galactose-bd-like_sf"/>
</dbReference>
<dbReference type="RefSeq" id="WP_307261706.1">
    <property type="nucleotide sequence ID" value="NZ_JAUSVL010000001.1"/>
</dbReference>
<evidence type="ECO:0000256" key="1">
    <source>
        <dbReference type="SAM" id="SignalP"/>
    </source>
</evidence>
<name>A0AAE4AP93_9BACT</name>
<dbReference type="SUPFAM" id="SSF51445">
    <property type="entry name" value="(Trans)glycosidases"/>
    <property type="match status" value="1"/>
</dbReference>
<evidence type="ECO:0008006" key="4">
    <source>
        <dbReference type="Google" id="ProtNLM"/>
    </source>
</evidence>
<dbReference type="AlphaFoldDB" id="A0AAE4AP93"/>
<organism evidence="2 3">
    <name type="scientific">Oligosphaera ethanolica</name>
    <dbReference type="NCBI Taxonomy" id="760260"/>
    <lineage>
        <taxon>Bacteria</taxon>
        <taxon>Pseudomonadati</taxon>
        <taxon>Lentisphaerota</taxon>
        <taxon>Oligosphaeria</taxon>
        <taxon>Oligosphaerales</taxon>
        <taxon>Oligosphaeraceae</taxon>
        <taxon>Oligosphaera</taxon>
    </lineage>
</organism>
<protein>
    <recommendedName>
        <fullName evidence="4">Carbohydrate-binding domain-containing protein</fullName>
    </recommendedName>
</protein>
<dbReference type="Proteomes" id="UP001238163">
    <property type="component" value="Unassembled WGS sequence"/>
</dbReference>
<feature type="chain" id="PRO_5042119942" description="Carbohydrate-binding domain-containing protein" evidence="1">
    <location>
        <begin position="21"/>
        <end position="981"/>
    </location>
</feature>
<sequence length="981" mass="108818">MKTIVRSILSTCLLAGIAHANLLLDDFEQSLNWVAEGNITGTGQSTLSLSDDAAEGKKALLVTDKAAESHFYWLTKTCPDGVWDWSQHRHLTLWLRGDGGRTRQMYAKAVDERGRQMFWELGTIKGNDWQRFTVDISRDPSVFRHENPNLARVVKVGIRCDASHDYAFAVDRVELTEPLAAPTAATPQTAFVFDQPFSYLASRRTEDVGPSMVGANLQIGELTTAHIDRLAAAGVKWAARMPLDVDSPHAKKIRAELLRHKFQLLAHVPITHLPTGDELAQRLAQLKKIVTALHSDLRVWEIGNEPNIGKFWKPVPNPIEFGQTVIAYAQVIRSVDPSLTIISGGLVGYDMDFAQGMLSTGLGDWVDVIGIHSPRWRPEYASARVDHADALAEFRKLIESVNPKLVVWQTEVQAVGGVDRAESGISDYEEARHIGRRFLYERTLGIPVSFWQTLKATPEMEHPGALLRADGTPTIKYCAIRNVAAILDDSLKPSAVPVAIDDHQQSRQSLYTPKPFAVASRWESPSIPIPPRQNVDLSATVKSNAETIDARLIWLDAAGKVLEAIGDETPLRAAPDGMTSLCRRYPPEFRPNTAHAARVVLTTTTAQPLDIQSLAVTTSGTSTAVKARVLPFVRGEKLFISWWLDSRPGPAGVLDSCTIRVRCTPEQLAKPVYVDLMDGAVRTATIRRDGDWAVLENLPLTDYSFILADQDSLPLTSEPPLTRDFASPEDLTQQYISDRFGLGRPEYWQRVALALSDKQTPLAQAWRRARDWFDKRLEATTTTVAVTDIPLVDYHPRDLHWRSSMLNTKTQHVDRYFLDLESTIEPAQLRVLDGERELPQGEWEDTPERIGQWNLEERRSPSRLFVIVPKGQSVPTGVKLNYPLAACQPILHPFRDPATGGAVLVLWSKPLGELPDFSGEITLTGPADALPAQAAVLDLATGRELRLLQATTHGDQRRLTGIPVNPNGIMVVDKALDTQAQ</sequence>
<dbReference type="Gene3D" id="2.60.120.260">
    <property type="entry name" value="Galactose-binding domain-like"/>
    <property type="match status" value="1"/>
</dbReference>
<accession>A0AAE4AP93</accession>
<keyword evidence="1" id="KW-0732">Signal</keyword>
<evidence type="ECO:0000313" key="2">
    <source>
        <dbReference type="EMBL" id="MDQ0290275.1"/>
    </source>
</evidence>
<dbReference type="Gene3D" id="3.20.20.80">
    <property type="entry name" value="Glycosidases"/>
    <property type="match status" value="1"/>
</dbReference>
<dbReference type="InterPro" id="IPR017853">
    <property type="entry name" value="GH"/>
</dbReference>
<dbReference type="EMBL" id="JAUSVL010000001">
    <property type="protein sequence ID" value="MDQ0290275.1"/>
    <property type="molecule type" value="Genomic_DNA"/>
</dbReference>
<proteinExistence type="predicted"/>
<gene>
    <name evidence="2" type="ORF">J3R75_002382</name>
</gene>
<feature type="signal peptide" evidence="1">
    <location>
        <begin position="1"/>
        <end position="20"/>
    </location>
</feature>
<comment type="caution">
    <text evidence="2">The sequence shown here is derived from an EMBL/GenBank/DDBJ whole genome shotgun (WGS) entry which is preliminary data.</text>
</comment>
<dbReference type="SUPFAM" id="SSF49785">
    <property type="entry name" value="Galactose-binding domain-like"/>
    <property type="match status" value="1"/>
</dbReference>
<evidence type="ECO:0000313" key="3">
    <source>
        <dbReference type="Proteomes" id="UP001238163"/>
    </source>
</evidence>
<keyword evidence="3" id="KW-1185">Reference proteome</keyword>